<evidence type="ECO:0000313" key="5">
    <source>
        <dbReference type="Proteomes" id="UP000504844"/>
    </source>
</evidence>
<name>A0A6M8SZJ3_9NEIS</name>
<dbReference type="Gene3D" id="3.40.50.2300">
    <property type="match status" value="2"/>
</dbReference>
<accession>A0A6M8SZJ3</accession>
<evidence type="ECO:0000256" key="2">
    <source>
        <dbReference type="PROSITE-ProRule" id="PRU00169"/>
    </source>
</evidence>
<organism evidence="4 5">
    <name type="scientific">Deefgea piscis</name>
    <dbReference type="NCBI Taxonomy" id="2739061"/>
    <lineage>
        <taxon>Bacteria</taxon>
        <taxon>Pseudomonadati</taxon>
        <taxon>Pseudomonadota</taxon>
        <taxon>Betaproteobacteria</taxon>
        <taxon>Neisseriales</taxon>
        <taxon>Chitinibacteraceae</taxon>
        <taxon>Deefgea</taxon>
    </lineage>
</organism>
<proteinExistence type="predicted"/>
<dbReference type="InterPro" id="IPR001789">
    <property type="entry name" value="Sig_transdc_resp-reg_receiver"/>
</dbReference>
<dbReference type="AlphaFoldDB" id="A0A6M8SZJ3"/>
<dbReference type="KEGG" id="dee:HQN60_11060"/>
<dbReference type="Proteomes" id="UP000504844">
    <property type="component" value="Chromosome"/>
</dbReference>
<evidence type="ECO:0000256" key="1">
    <source>
        <dbReference type="ARBA" id="ARBA00022553"/>
    </source>
</evidence>
<dbReference type="RefSeq" id="WP_173533700.1">
    <property type="nucleotide sequence ID" value="NZ_CP054143.1"/>
</dbReference>
<evidence type="ECO:0000259" key="3">
    <source>
        <dbReference type="PROSITE" id="PS50110"/>
    </source>
</evidence>
<dbReference type="InterPro" id="IPR011006">
    <property type="entry name" value="CheY-like_superfamily"/>
</dbReference>
<dbReference type="InterPro" id="IPR050595">
    <property type="entry name" value="Bact_response_regulator"/>
</dbReference>
<keyword evidence="5" id="KW-1185">Reference proteome</keyword>
<keyword evidence="1 2" id="KW-0597">Phosphoprotein</keyword>
<dbReference type="SUPFAM" id="SSF52172">
    <property type="entry name" value="CheY-like"/>
    <property type="match status" value="2"/>
</dbReference>
<dbReference type="GO" id="GO:0000160">
    <property type="term" value="P:phosphorelay signal transduction system"/>
    <property type="evidence" value="ECO:0007669"/>
    <property type="project" value="InterPro"/>
</dbReference>
<dbReference type="SMART" id="SM00448">
    <property type="entry name" value="REC"/>
    <property type="match status" value="2"/>
</dbReference>
<dbReference type="PANTHER" id="PTHR44591:SF3">
    <property type="entry name" value="RESPONSE REGULATORY DOMAIN-CONTAINING PROTEIN"/>
    <property type="match status" value="1"/>
</dbReference>
<feature type="domain" description="Response regulatory" evidence="3">
    <location>
        <begin position="11"/>
        <end position="131"/>
    </location>
</feature>
<dbReference type="CDD" id="cd00156">
    <property type="entry name" value="REC"/>
    <property type="match status" value="1"/>
</dbReference>
<dbReference type="PANTHER" id="PTHR44591">
    <property type="entry name" value="STRESS RESPONSE REGULATOR PROTEIN 1"/>
    <property type="match status" value="1"/>
</dbReference>
<sequence>MSSFYVPSDLRALVIEPSAVQGKVMEARLLELGIVNVRWVETASAALELLQPMTTHSPNLILSALYLSDMTGVQLLTHLRDRAETQDLAFILISSEMRPQVLEPVRQLGACAILPKPFSNEHLNNALMMTLDYLTIDHSLEEHEIELEYIRVLLVDDSRAARNYMRKVLENLGIRNITEAENGREGKILLEDSAFDLLITDFNMPEMDGQALIEYVRTQSWQSQLPILMVSSETDYGRLAAVEQAGVSGICDKPFEPAMVKSLLERVLAPRAELL</sequence>
<dbReference type="PROSITE" id="PS50110">
    <property type="entry name" value="RESPONSE_REGULATORY"/>
    <property type="match status" value="2"/>
</dbReference>
<dbReference type="Pfam" id="PF00072">
    <property type="entry name" value="Response_reg"/>
    <property type="match status" value="2"/>
</dbReference>
<gene>
    <name evidence="4" type="ORF">HQN60_11060</name>
</gene>
<feature type="domain" description="Response regulatory" evidence="3">
    <location>
        <begin position="151"/>
        <end position="268"/>
    </location>
</feature>
<evidence type="ECO:0000313" key="4">
    <source>
        <dbReference type="EMBL" id="QKJ67197.1"/>
    </source>
</evidence>
<comment type="caution">
    <text evidence="2">Lacks conserved residue(s) required for the propagation of feature annotation.</text>
</comment>
<feature type="modified residue" description="4-aspartylphosphate" evidence="2">
    <location>
        <position position="201"/>
    </location>
</feature>
<protein>
    <submittedName>
        <fullName evidence="4">Response regulator</fullName>
    </submittedName>
</protein>
<reference evidence="4 5" key="1">
    <citation type="submission" date="2020-05" db="EMBL/GenBank/DDBJ databases">
        <title>Complete genome sequence of Deefgea sp. D17.</title>
        <authorList>
            <person name="Bae J.-W."/>
            <person name="Han J.E."/>
        </authorList>
    </citation>
    <scope>NUCLEOTIDE SEQUENCE [LARGE SCALE GENOMIC DNA]</scope>
    <source>
        <strain evidence="4 5">D17</strain>
    </source>
</reference>
<dbReference type="EMBL" id="CP054143">
    <property type="protein sequence ID" value="QKJ67197.1"/>
    <property type="molecule type" value="Genomic_DNA"/>
</dbReference>